<comment type="caution">
    <text evidence="3">The sequence shown here is derived from an EMBL/GenBank/DDBJ whole genome shotgun (WGS) entry which is preliminary data.</text>
</comment>
<accession>A0ABR3U0Q8</accession>
<dbReference type="Proteomes" id="UP001521184">
    <property type="component" value="Unassembled WGS sequence"/>
</dbReference>
<dbReference type="EMBL" id="JAKEKT020000009">
    <property type="protein sequence ID" value="KAL1648480.1"/>
    <property type="molecule type" value="Genomic_DNA"/>
</dbReference>
<name>A0ABR3U0Q8_9PEZI</name>
<proteinExistence type="predicted"/>
<evidence type="ECO:0000313" key="4">
    <source>
        <dbReference type="Proteomes" id="UP001521184"/>
    </source>
</evidence>
<gene>
    <name evidence="3" type="ORF">SLS58_002235</name>
</gene>
<reference evidence="3 4" key="1">
    <citation type="journal article" date="2023" name="Plant Dis.">
        <title>First Report of Diplodia intermedia Causing Canker and Dieback Diseases on Apple Trees in Canada.</title>
        <authorList>
            <person name="Ellouze W."/>
            <person name="Ilyukhin E."/>
            <person name="Sulman M."/>
            <person name="Ali S."/>
        </authorList>
    </citation>
    <scope>NUCLEOTIDE SEQUENCE [LARGE SCALE GENOMIC DNA]</scope>
    <source>
        <strain evidence="3 4">M45-28</strain>
    </source>
</reference>
<feature type="domain" description="Mono-/di-acylglycerol lipase N-terminal" evidence="2">
    <location>
        <begin position="21"/>
        <end position="83"/>
    </location>
</feature>
<sequence>MPSFFTRLAAAGLCAASLANAAPAPAEQSRIERRDISQDLFDTFKLMSQYAAAAYCPDNNDTPNTKVTCNTGNCPLVEAADATTVSEFEK</sequence>
<evidence type="ECO:0000313" key="3">
    <source>
        <dbReference type="EMBL" id="KAL1648480.1"/>
    </source>
</evidence>
<organism evidence="3 4">
    <name type="scientific">Diplodia intermedia</name>
    <dbReference type="NCBI Taxonomy" id="856260"/>
    <lineage>
        <taxon>Eukaryota</taxon>
        <taxon>Fungi</taxon>
        <taxon>Dikarya</taxon>
        <taxon>Ascomycota</taxon>
        <taxon>Pezizomycotina</taxon>
        <taxon>Dothideomycetes</taxon>
        <taxon>Dothideomycetes incertae sedis</taxon>
        <taxon>Botryosphaeriales</taxon>
        <taxon>Botryosphaeriaceae</taxon>
        <taxon>Diplodia</taxon>
    </lineage>
</organism>
<evidence type="ECO:0000259" key="2">
    <source>
        <dbReference type="Pfam" id="PF03893"/>
    </source>
</evidence>
<protein>
    <recommendedName>
        <fullName evidence="2">Mono-/di-acylglycerol lipase N-terminal domain-containing protein</fullName>
    </recommendedName>
</protein>
<keyword evidence="4" id="KW-1185">Reference proteome</keyword>
<keyword evidence="1" id="KW-0732">Signal</keyword>
<evidence type="ECO:0000256" key="1">
    <source>
        <dbReference type="SAM" id="SignalP"/>
    </source>
</evidence>
<dbReference type="InterPro" id="IPR005592">
    <property type="entry name" value="Mono/diacylglycerol_lipase_N"/>
</dbReference>
<dbReference type="InterPro" id="IPR029058">
    <property type="entry name" value="AB_hydrolase_fold"/>
</dbReference>
<dbReference type="Gene3D" id="3.40.50.1820">
    <property type="entry name" value="alpha/beta hydrolase"/>
    <property type="match status" value="1"/>
</dbReference>
<feature type="signal peptide" evidence="1">
    <location>
        <begin position="1"/>
        <end position="21"/>
    </location>
</feature>
<feature type="chain" id="PRO_5047168733" description="Mono-/di-acylglycerol lipase N-terminal domain-containing protein" evidence="1">
    <location>
        <begin position="22"/>
        <end position="90"/>
    </location>
</feature>
<dbReference type="Pfam" id="PF03893">
    <property type="entry name" value="Lipase3_N"/>
    <property type="match status" value="1"/>
</dbReference>